<dbReference type="STRING" id="418985.A0A1V9XMB9"/>
<dbReference type="FunCoup" id="A0A1V9XMB9">
    <property type="interactions" value="1898"/>
</dbReference>
<evidence type="ECO:0000256" key="5">
    <source>
        <dbReference type="ARBA" id="ARBA00022603"/>
    </source>
</evidence>
<dbReference type="InParanoid" id="A0A1V9XMB9"/>
<evidence type="ECO:0000256" key="3">
    <source>
        <dbReference type="ARBA" id="ARBA00012533"/>
    </source>
</evidence>
<accession>A0A1V9XMB9</accession>
<keyword evidence="5 10" id="KW-0489">Methyltransferase</keyword>
<dbReference type="InterPro" id="IPR029063">
    <property type="entry name" value="SAM-dependent_MTases_sf"/>
</dbReference>
<dbReference type="Proteomes" id="UP000192247">
    <property type="component" value="Unassembled WGS sequence"/>
</dbReference>
<evidence type="ECO:0000256" key="4">
    <source>
        <dbReference type="ARBA" id="ARBA00022490"/>
    </source>
</evidence>
<dbReference type="PANTHER" id="PTHR14614">
    <property type="entry name" value="HEPATOCELLULAR CARCINOMA-ASSOCIATED ANTIGEN"/>
    <property type="match status" value="1"/>
</dbReference>
<dbReference type="PANTHER" id="PTHR14614:SF39">
    <property type="entry name" value="HISTIDINE PROTEIN METHYLTRANSFERASE 1 HOMOLOG"/>
    <property type="match status" value="1"/>
</dbReference>
<comment type="similarity">
    <text evidence="9">Belongs to the methyltransferase superfamily. METTL18 family.</text>
</comment>
<dbReference type="EC" id="2.1.1.85" evidence="3"/>
<dbReference type="GO" id="GO:0032259">
    <property type="term" value="P:methylation"/>
    <property type="evidence" value="ECO:0007669"/>
    <property type="project" value="UniProtKB-KW"/>
</dbReference>
<evidence type="ECO:0000256" key="8">
    <source>
        <dbReference type="ARBA" id="ARBA00023242"/>
    </source>
</evidence>
<protein>
    <recommendedName>
        <fullName evidence="3">protein-histidine N-methyltransferase</fullName>
        <ecNumber evidence="3">2.1.1.85</ecNumber>
    </recommendedName>
</protein>
<keyword evidence="8" id="KW-0539">Nucleus</keyword>
<evidence type="ECO:0000256" key="6">
    <source>
        <dbReference type="ARBA" id="ARBA00022679"/>
    </source>
</evidence>
<keyword evidence="11" id="KW-1185">Reference proteome</keyword>
<gene>
    <name evidence="10" type="ORF">BIW11_09028</name>
</gene>
<organism evidence="10 11">
    <name type="scientific">Tropilaelaps mercedesae</name>
    <dbReference type="NCBI Taxonomy" id="418985"/>
    <lineage>
        <taxon>Eukaryota</taxon>
        <taxon>Metazoa</taxon>
        <taxon>Ecdysozoa</taxon>
        <taxon>Arthropoda</taxon>
        <taxon>Chelicerata</taxon>
        <taxon>Arachnida</taxon>
        <taxon>Acari</taxon>
        <taxon>Parasitiformes</taxon>
        <taxon>Mesostigmata</taxon>
        <taxon>Gamasina</taxon>
        <taxon>Dermanyssoidea</taxon>
        <taxon>Laelapidae</taxon>
        <taxon>Tropilaelaps</taxon>
    </lineage>
</organism>
<evidence type="ECO:0000313" key="10">
    <source>
        <dbReference type="EMBL" id="OQR74498.1"/>
    </source>
</evidence>
<dbReference type="GO" id="GO:0018064">
    <property type="term" value="F:protein-L-histidine N-tele-methyltransferase activity"/>
    <property type="evidence" value="ECO:0007669"/>
    <property type="project" value="UniProtKB-EC"/>
</dbReference>
<dbReference type="CDD" id="cd02440">
    <property type="entry name" value="AdoMet_MTases"/>
    <property type="match status" value="1"/>
</dbReference>
<comment type="caution">
    <text evidence="10">The sequence shown here is derived from an EMBL/GenBank/DDBJ whole genome shotgun (WGS) entry which is preliminary data.</text>
</comment>
<evidence type="ECO:0000313" key="11">
    <source>
        <dbReference type="Proteomes" id="UP000192247"/>
    </source>
</evidence>
<dbReference type="AlphaFoldDB" id="A0A1V9XMB9"/>
<dbReference type="GO" id="GO:0005634">
    <property type="term" value="C:nucleus"/>
    <property type="evidence" value="ECO:0007669"/>
    <property type="project" value="UniProtKB-SubCell"/>
</dbReference>
<evidence type="ECO:0000256" key="2">
    <source>
        <dbReference type="ARBA" id="ARBA00004496"/>
    </source>
</evidence>
<sequence>MFKFNFDIESGEARICTEKGNGAMHIDKNGTNATATVQRSFMLAPFCEISPSETTALSERDGENIPPVHDTLGIKHFGGPLPDDSDGIFEQAEKCHSDLIPQVYEGGYKIWECTIDLLRVLNERQEFVRGVRVLDLGCGAGLAGLCAMLNGAVEVHFHDYNSSVLLNLTIPNSRLLPSNSTSRSVRFFAGDWTLFQCPIKYDLIITCETIYRRGNYATLCDLFDRCLVPLKGQVLVAAKAVYFGVGGSMAEFRTYCFRRGWKVDTIVQEDSGVPREIILLTK</sequence>
<dbReference type="InterPro" id="IPR019410">
    <property type="entry name" value="Methyltransf_16"/>
</dbReference>
<dbReference type="Pfam" id="PF10294">
    <property type="entry name" value="Methyltransf_16"/>
    <property type="match status" value="1"/>
</dbReference>
<dbReference type="SUPFAM" id="SSF53335">
    <property type="entry name" value="S-adenosyl-L-methionine-dependent methyltransferases"/>
    <property type="match status" value="1"/>
</dbReference>
<evidence type="ECO:0000256" key="1">
    <source>
        <dbReference type="ARBA" id="ARBA00004123"/>
    </source>
</evidence>
<dbReference type="OrthoDB" id="1723750at2759"/>
<evidence type="ECO:0000256" key="7">
    <source>
        <dbReference type="ARBA" id="ARBA00022691"/>
    </source>
</evidence>
<reference evidence="10 11" key="1">
    <citation type="journal article" date="2017" name="Gigascience">
        <title>Draft genome of the honey bee ectoparasitic mite, Tropilaelaps mercedesae, is shaped by the parasitic life history.</title>
        <authorList>
            <person name="Dong X."/>
            <person name="Armstrong S.D."/>
            <person name="Xia D."/>
            <person name="Makepeace B.L."/>
            <person name="Darby A.C."/>
            <person name="Kadowaki T."/>
        </authorList>
    </citation>
    <scope>NUCLEOTIDE SEQUENCE [LARGE SCALE GENOMIC DNA]</scope>
    <source>
        <strain evidence="10">Wuxi-XJTLU</strain>
    </source>
</reference>
<keyword evidence="6 10" id="KW-0808">Transferase</keyword>
<dbReference type="GO" id="GO:0005737">
    <property type="term" value="C:cytoplasm"/>
    <property type="evidence" value="ECO:0007669"/>
    <property type="project" value="UniProtKB-SubCell"/>
</dbReference>
<keyword evidence="4" id="KW-0963">Cytoplasm</keyword>
<dbReference type="EMBL" id="MNPL01007884">
    <property type="protein sequence ID" value="OQR74498.1"/>
    <property type="molecule type" value="Genomic_DNA"/>
</dbReference>
<comment type="subcellular location">
    <subcellularLocation>
        <location evidence="2">Cytoplasm</location>
    </subcellularLocation>
    <subcellularLocation>
        <location evidence="1">Nucleus</location>
    </subcellularLocation>
</comment>
<evidence type="ECO:0000256" key="9">
    <source>
        <dbReference type="ARBA" id="ARBA00038126"/>
    </source>
</evidence>
<dbReference type="Gene3D" id="3.40.50.150">
    <property type="entry name" value="Vaccinia Virus protein VP39"/>
    <property type="match status" value="1"/>
</dbReference>
<keyword evidence="7" id="KW-0949">S-adenosyl-L-methionine</keyword>
<proteinExistence type="inferred from homology"/>
<name>A0A1V9XMB9_9ACAR</name>